<dbReference type="EMBL" id="MLJW01003346">
    <property type="protein sequence ID" value="OIQ72267.1"/>
    <property type="molecule type" value="Genomic_DNA"/>
</dbReference>
<proteinExistence type="predicted"/>
<organism evidence="1">
    <name type="scientific">mine drainage metagenome</name>
    <dbReference type="NCBI Taxonomy" id="410659"/>
    <lineage>
        <taxon>unclassified sequences</taxon>
        <taxon>metagenomes</taxon>
        <taxon>ecological metagenomes</taxon>
    </lineage>
</organism>
<protein>
    <submittedName>
        <fullName evidence="1">Uncharacterized protein</fullName>
    </submittedName>
</protein>
<reference evidence="1" key="1">
    <citation type="submission" date="2016-10" db="EMBL/GenBank/DDBJ databases">
        <title>Sequence of Gallionella enrichment culture.</title>
        <authorList>
            <person name="Poehlein A."/>
            <person name="Muehling M."/>
            <person name="Daniel R."/>
        </authorList>
    </citation>
    <scope>NUCLEOTIDE SEQUENCE</scope>
</reference>
<dbReference type="AlphaFoldDB" id="A0A1J5Q472"/>
<comment type="caution">
    <text evidence="1">The sequence shown here is derived from an EMBL/GenBank/DDBJ whole genome shotgun (WGS) entry which is preliminary data.</text>
</comment>
<sequence>MLTGIGCGHHVALLGLGQFGDCVHGGNFHFGSDGRRAAVERAAEDVRKAQHVVDLIGIVRTAGGDDGVGSHRAGFFRHDLRGGIGQRQDDGLGRHALRIRGLEHTARRQSEEHVGIADDVGQGARGRVLREVALVLVHQFGPSCIHDAGQVADPDVVPRHPQVFEQTQAGQRRRSRPRTHQLDLGDVLADDLQAVEDGRADNDGRAMLVVVEYRNLHAGAQLALDLEALRRLDVFQVDSAECRFERGDDVHQLVGVGFVHLDVEHVDPGKLLEQHGFALHHRLGRQRADIAQPQHRSAVGNDRDQIAPRGVAEHIIWMSLDFLAGRGHSG</sequence>
<evidence type="ECO:0000313" key="1">
    <source>
        <dbReference type="EMBL" id="OIQ72267.1"/>
    </source>
</evidence>
<accession>A0A1J5Q472</accession>
<gene>
    <name evidence="1" type="ORF">GALL_461090</name>
</gene>
<name>A0A1J5Q472_9ZZZZ</name>